<proteinExistence type="predicted"/>
<organism evidence="1 2">
    <name type="scientific">Araneus ventricosus</name>
    <name type="common">Orbweaver spider</name>
    <name type="synonym">Epeira ventricosa</name>
    <dbReference type="NCBI Taxonomy" id="182803"/>
    <lineage>
        <taxon>Eukaryota</taxon>
        <taxon>Metazoa</taxon>
        <taxon>Ecdysozoa</taxon>
        <taxon>Arthropoda</taxon>
        <taxon>Chelicerata</taxon>
        <taxon>Arachnida</taxon>
        <taxon>Araneae</taxon>
        <taxon>Araneomorphae</taxon>
        <taxon>Entelegynae</taxon>
        <taxon>Araneoidea</taxon>
        <taxon>Araneidae</taxon>
        <taxon>Araneus</taxon>
    </lineage>
</organism>
<dbReference type="EMBL" id="BGPR01007755">
    <property type="protein sequence ID" value="GBN29261.1"/>
    <property type="molecule type" value="Genomic_DNA"/>
</dbReference>
<sequence>MRYEPARGTSILDIHQHLQCDYGDDVKSRQMAGSKNKIPRVKSPAFSDMLSTLTPFPHRSVFIFHTLPFFSKHRTRAPNHLRDMTSSP</sequence>
<reference evidence="1 2" key="1">
    <citation type="journal article" date="2019" name="Sci. Rep.">
        <title>Orb-weaving spider Araneus ventricosus genome elucidates the spidroin gene catalogue.</title>
        <authorList>
            <person name="Kono N."/>
            <person name="Nakamura H."/>
            <person name="Ohtoshi R."/>
            <person name="Moran D.A.P."/>
            <person name="Shinohara A."/>
            <person name="Yoshida Y."/>
            <person name="Fujiwara M."/>
            <person name="Mori M."/>
            <person name="Tomita M."/>
            <person name="Arakawa K."/>
        </authorList>
    </citation>
    <scope>NUCLEOTIDE SEQUENCE [LARGE SCALE GENOMIC DNA]</scope>
</reference>
<evidence type="ECO:0000313" key="1">
    <source>
        <dbReference type="EMBL" id="GBN29261.1"/>
    </source>
</evidence>
<dbReference type="Proteomes" id="UP000499080">
    <property type="component" value="Unassembled WGS sequence"/>
</dbReference>
<name>A0A4Y2MQ26_ARAVE</name>
<protein>
    <submittedName>
        <fullName evidence="1">Uncharacterized protein</fullName>
    </submittedName>
</protein>
<comment type="caution">
    <text evidence="1">The sequence shown here is derived from an EMBL/GenBank/DDBJ whole genome shotgun (WGS) entry which is preliminary data.</text>
</comment>
<accession>A0A4Y2MQ26</accession>
<gene>
    <name evidence="1" type="ORF">AVEN_155861_1</name>
</gene>
<keyword evidence="2" id="KW-1185">Reference proteome</keyword>
<dbReference type="AlphaFoldDB" id="A0A4Y2MQ26"/>
<evidence type="ECO:0000313" key="2">
    <source>
        <dbReference type="Proteomes" id="UP000499080"/>
    </source>
</evidence>